<organism evidence="9 10">
    <name type="scientific">Purpureocillium lilacinum</name>
    <name type="common">Paecilomyces lilacinus</name>
    <dbReference type="NCBI Taxonomy" id="33203"/>
    <lineage>
        <taxon>Eukaryota</taxon>
        <taxon>Fungi</taxon>
        <taxon>Dikarya</taxon>
        <taxon>Ascomycota</taxon>
        <taxon>Pezizomycotina</taxon>
        <taxon>Sordariomycetes</taxon>
        <taxon>Hypocreomycetidae</taxon>
        <taxon>Hypocreales</taxon>
        <taxon>Ophiocordycipitaceae</taxon>
        <taxon>Purpureocillium</taxon>
    </lineage>
</organism>
<proteinExistence type="inferred from homology"/>
<feature type="compositionally biased region" description="Pro residues" evidence="6">
    <location>
        <begin position="737"/>
        <end position="746"/>
    </location>
</feature>
<dbReference type="InterPro" id="IPR020846">
    <property type="entry name" value="MFS_dom"/>
</dbReference>
<feature type="transmembrane region" description="Helical" evidence="7">
    <location>
        <begin position="51"/>
        <end position="75"/>
    </location>
</feature>
<feature type="region of interest" description="Disordered" evidence="6">
    <location>
        <begin position="661"/>
        <end position="722"/>
    </location>
</feature>
<evidence type="ECO:0000256" key="6">
    <source>
        <dbReference type="SAM" id="MobiDB-lite"/>
    </source>
</evidence>
<comment type="subcellular location">
    <subcellularLocation>
        <location evidence="1">Membrane</location>
        <topology evidence="1">Multi-pass membrane protein</topology>
    </subcellularLocation>
</comment>
<evidence type="ECO:0000313" key="9">
    <source>
        <dbReference type="EMBL" id="KAK4092930.1"/>
    </source>
</evidence>
<name>A0ABR0C9S9_PURLI</name>
<keyword evidence="10" id="KW-1185">Reference proteome</keyword>
<sequence length="861" mass="91772">MRKSSIILQRRTGKIWEEIPDHWASTINSPDKAQDPAATGPQYLTRVQVPIVLTSITLAAFLLLLDSTIVSTAVPSITSEFHSLKDVGWYGAAYQLSSAALQPLVGKLFTLFNIKVVYLSFFFVFEVGSVVCAVANASLILIVGRVIAGLGVAGMYTGGMIIVGSCIKPESRALCTGIMMGFGQLGLVSGPIIGGVLTERLSWRWCFYINLPLGALIFAGTAFVKLTNPSPLKPVRSILPTLHRTLDLVGFALIAPAVTLLLVALEWGGAGDYAWGSTVLIGLFWTAGVLGAAFAGWICYMGDAALIPPRLFLNRIVVACCGVTLSVMGASFVSTYWLPIYFQTIKGDSPIWSGVHLLPNVVPSLVVSIVVGALVGKVGYYLPFAAAGGAIIALAGALFTTLTPSSDVVAWAGYQVALGVGRGLAVQAGYLGMSHAVPAETLPLAVSLMIFSQYLVGSVLLTLAQVVFTTTFRAELPRRVPGVDVDAILNAGASGVRKAGVPLDKLADVVGAYSASVTKVFYLTAVMGVLLFVAALFSGWVDTRKKDLPPPPPPVPAQETDYGSDTELEDNLTWSDKLDEMFPRRASGSTACSRHRFCLCTTPRTGASVTAPSPLANKTPESPIQSSALDISRAGSHHPHPIHPPQLQATFKGHTHKPLCANSLLLPLPPPHGNAPSRRPPSPPQWRTKRPPVAGMRLQLNPVAGKPPPQRSSRQISINPRLQSDVCKSITVEQCPRRPPACPSTPPKVSSEPLPPPPSSPVSFMAPPPARARSSRPPPPPPPCMYMHTLKVVMYADRPVEEAKAASPTHPDAHAAHAMDHTNSWKPSLDRRQSWSKEDQKHALQMSSLDGVKTGPGFSEK</sequence>
<dbReference type="SUPFAM" id="SSF103473">
    <property type="entry name" value="MFS general substrate transporter"/>
    <property type="match status" value="1"/>
</dbReference>
<evidence type="ECO:0000256" key="3">
    <source>
        <dbReference type="ARBA" id="ARBA00022692"/>
    </source>
</evidence>
<evidence type="ECO:0000313" key="10">
    <source>
        <dbReference type="Proteomes" id="UP001287286"/>
    </source>
</evidence>
<protein>
    <recommendedName>
        <fullName evidence="8">Major facilitator superfamily (MFS) profile domain-containing protein</fullName>
    </recommendedName>
</protein>
<feature type="transmembrane region" description="Helical" evidence="7">
    <location>
        <begin position="520"/>
        <end position="541"/>
    </location>
</feature>
<feature type="compositionally biased region" description="Pro residues" evidence="6">
    <location>
        <begin position="667"/>
        <end position="684"/>
    </location>
</feature>
<dbReference type="Pfam" id="PF07690">
    <property type="entry name" value="MFS_1"/>
    <property type="match status" value="1"/>
</dbReference>
<feature type="compositionally biased region" description="Basic and acidic residues" evidence="6">
    <location>
        <begin position="828"/>
        <end position="842"/>
    </location>
</feature>
<keyword evidence="4 7" id="KW-1133">Transmembrane helix</keyword>
<evidence type="ECO:0000256" key="5">
    <source>
        <dbReference type="ARBA" id="ARBA00023136"/>
    </source>
</evidence>
<reference evidence="9 10" key="1">
    <citation type="journal article" date="2024" name="Microbiol. Resour. Announc.">
        <title>Genome annotations for the ascomycete fungi Trichoderma harzianum, Trichoderma aggressivum, and Purpureocillium lilacinum.</title>
        <authorList>
            <person name="Beijen E.P.W."/>
            <person name="Ohm R.A."/>
        </authorList>
    </citation>
    <scope>NUCLEOTIDE SEQUENCE [LARGE SCALE GENOMIC DNA]</scope>
    <source>
        <strain evidence="9 10">CBS 150709</strain>
    </source>
</reference>
<feature type="transmembrane region" description="Helical" evidence="7">
    <location>
        <begin position="87"/>
        <end position="105"/>
    </location>
</feature>
<gene>
    <name evidence="9" type="ORF">Purlil1_2855</name>
</gene>
<feature type="transmembrane region" description="Helical" evidence="7">
    <location>
        <begin position="273"/>
        <end position="300"/>
    </location>
</feature>
<feature type="domain" description="Major facilitator superfamily (MFS) profile" evidence="8">
    <location>
        <begin position="52"/>
        <end position="546"/>
    </location>
</feature>
<feature type="compositionally biased region" description="Polar residues" evidence="6">
    <location>
        <begin position="711"/>
        <end position="722"/>
    </location>
</feature>
<evidence type="ECO:0000256" key="2">
    <source>
        <dbReference type="ARBA" id="ARBA00007520"/>
    </source>
</evidence>
<feature type="transmembrane region" description="Helical" evidence="7">
    <location>
        <begin position="444"/>
        <end position="468"/>
    </location>
</feature>
<feature type="transmembrane region" description="Helical" evidence="7">
    <location>
        <begin position="202"/>
        <end position="224"/>
    </location>
</feature>
<dbReference type="PROSITE" id="PS50850">
    <property type="entry name" value="MFS"/>
    <property type="match status" value="1"/>
</dbReference>
<feature type="transmembrane region" description="Helical" evidence="7">
    <location>
        <begin position="357"/>
        <end position="375"/>
    </location>
</feature>
<dbReference type="PANTHER" id="PTHR23501:SF193">
    <property type="entry name" value="MULTIDRUG TRANSPORTER, PUTATIVE (AFU_ORTHOLOGUE AFUA_8G00940)-RELATED"/>
    <property type="match status" value="1"/>
</dbReference>
<feature type="transmembrane region" description="Helical" evidence="7">
    <location>
        <begin position="117"/>
        <end position="140"/>
    </location>
</feature>
<keyword evidence="3 7" id="KW-0812">Transmembrane</keyword>
<evidence type="ECO:0000259" key="8">
    <source>
        <dbReference type="PROSITE" id="PS50850"/>
    </source>
</evidence>
<dbReference type="PANTHER" id="PTHR23501">
    <property type="entry name" value="MAJOR FACILITATOR SUPERFAMILY"/>
    <property type="match status" value="1"/>
</dbReference>
<feature type="region of interest" description="Disordered" evidence="6">
    <location>
        <begin position="607"/>
        <end position="626"/>
    </location>
</feature>
<feature type="compositionally biased region" description="Pro residues" evidence="6">
    <location>
        <begin position="753"/>
        <end position="782"/>
    </location>
</feature>
<evidence type="ECO:0000256" key="4">
    <source>
        <dbReference type="ARBA" id="ARBA00022989"/>
    </source>
</evidence>
<feature type="region of interest" description="Disordered" evidence="6">
    <location>
        <begin position="735"/>
        <end position="782"/>
    </location>
</feature>
<dbReference type="PRINTS" id="PR01036">
    <property type="entry name" value="TCRTETB"/>
</dbReference>
<dbReference type="InterPro" id="IPR011701">
    <property type="entry name" value="MFS"/>
</dbReference>
<accession>A0ABR0C9S9</accession>
<dbReference type="InterPro" id="IPR036259">
    <property type="entry name" value="MFS_trans_sf"/>
</dbReference>
<dbReference type="Gene3D" id="1.20.1250.20">
    <property type="entry name" value="MFS general substrate transporter like domains"/>
    <property type="match status" value="2"/>
</dbReference>
<evidence type="ECO:0000256" key="7">
    <source>
        <dbReference type="SAM" id="Phobius"/>
    </source>
</evidence>
<feature type="transmembrane region" description="Helical" evidence="7">
    <location>
        <begin position="382"/>
        <end position="402"/>
    </location>
</feature>
<feature type="transmembrane region" description="Helical" evidence="7">
    <location>
        <begin position="245"/>
        <end position="267"/>
    </location>
</feature>
<keyword evidence="5 7" id="KW-0472">Membrane</keyword>
<dbReference type="Proteomes" id="UP001287286">
    <property type="component" value="Unassembled WGS sequence"/>
</dbReference>
<comment type="similarity">
    <text evidence="2">Belongs to the major facilitator superfamily. TCR/Tet family.</text>
</comment>
<feature type="transmembrane region" description="Helical" evidence="7">
    <location>
        <begin position="146"/>
        <end position="167"/>
    </location>
</feature>
<feature type="region of interest" description="Disordered" evidence="6">
    <location>
        <begin position="802"/>
        <end position="861"/>
    </location>
</feature>
<dbReference type="EMBL" id="JAWRVI010000007">
    <property type="protein sequence ID" value="KAK4092930.1"/>
    <property type="molecule type" value="Genomic_DNA"/>
</dbReference>
<dbReference type="CDD" id="cd17502">
    <property type="entry name" value="MFS_Azr1_MDR_like"/>
    <property type="match status" value="1"/>
</dbReference>
<feature type="compositionally biased region" description="Basic and acidic residues" evidence="6">
    <location>
        <begin position="811"/>
        <end position="820"/>
    </location>
</feature>
<feature type="transmembrane region" description="Helical" evidence="7">
    <location>
        <begin position="174"/>
        <end position="196"/>
    </location>
</feature>
<comment type="caution">
    <text evidence="9">The sequence shown here is derived from an EMBL/GenBank/DDBJ whole genome shotgun (WGS) entry which is preliminary data.</text>
</comment>
<evidence type="ECO:0000256" key="1">
    <source>
        <dbReference type="ARBA" id="ARBA00004141"/>
    </source>
</evidence>
<feature type="transmembrane region" description="Helical" evidence="7">
    <location>
        <begin position="312"/>
        <end position="337"/>
    </location>
</feature>